<feature type="transmembrane region" description="Helical" evidence="5">
    <location>
        <begin position="135"/>
        <end position="156"/>
    </location>
</feature>
<dbReference type="EC" id="3.1.4.-" evidence="3"/>
<dbReference type="SUPFAM" id="SSF109604">
    <property type="entry name" value="HD-domain/PDEase-like"/>
    <property type="match status" value="2"/>
</dbReference>
<organism evidence="7 8">
    <name type="scientific">Durusdinium trenchii</name>
    <dbReference type="NCBI Taxonomy" id="1381693"/>
    <lineage>
        <taxon>Eukaryota</taxon>
        <taxon>Sar</taxon>
        <taxon>Alveolata</taxon>
        <taxon>Dinophyceae</taxon>
        <taxon>Suessiales</taxon>
        <taxon>Symbiodiniaceae</taxon>
        <taxon>Durusdinium</taxon>
    </lineage>
</organism>
<protein>
    <recommendedName>
        <fullName evidence="3">Phosphodiesterase</fullName>
        <ecNumber evidence="3">3.1.4.-</ecNumber>
    </recommendedName>
</protein>
<proteinExistence type="inferred from homology"/>
<evidence type="ECO:0000256" key="1">
    <source>
        <dbReference type="ARBA" id="ARBA00022723"/>
    </source>
</evidence>
<dbReference type="PRINTS" id="PR00387">
    <property type="entry name" value="PDIESTERASE1"/>
</dbReference>
<dbReference type="InterPro" id="IPR023174">
    <property type="entry name" value="PDEase_CS"/>
</dbReference>
<dbReference type="Proteomes" id="UP001642484">
    <property type="component" value="Unassembled WGS sequence"/>
</dbReference>
<feature type="transmembrane region" description="Helical" evidence="5">
    <location>
        <begin position="99"/>
        <end position="123"/>
    </location>
</feature>
<evidence type="ECO:0000256" key="3">
    <source>
        <dbReference type="RuleBase" id="RU363067"/>
    </source>
</evidence>
<comment type="similarity">
    <text evidence="3">Belongs to the cyclic nucleotide phosphodiesterase family.</text>
</comment>
<dbReference type="SMART" id="SM00471">
    <property type="entry name" value="HDc"/>
    <property type="match status" value="1"/>
</dbReference>
<keyword evidence="1 3" id="KW-0479">Metal-binding</keyword>
<gene>
    <name evidence="7" type="ORF">CCMP2556_LOCUS55530</name>
</gene>
<reference evidence="7 8" key="1">
    <citation type="submission" date="2024-02" db="EMBL/GenBank/DDBJ databases">
        <authorList>
            <person name="Chen Y."/>
            <person name="Shah S."/>
            <person name="Dougan E. K."/>
            <person name="Thang M."/>
            <person name="Chan C."/>
        </authorList>
    </citation>
    <scope>NUCLEOTIDE SEQUENCE [LARGE SCALE GENOMIC DNA]</scope>
</reference>
<accession>A0ABP0T167</accession>
<sequence>MSFSNYAAYQSHGSYGSSQKSPLLNERTVNLNGPSTLYQITTHETKKKNVEKGFDARQNFVHFVHGDLKNVIPLQELMERPSVRNFLYRSKWFQRPQVVYLRSVMRGSLIAACSFICLLIALFCGDFCAFMSVPGNLLCDAILTVAFVFFVFEFLLNAISDRTYPMSFFFYMDLIGTFSMVFDISYMFGPDAMSIERLHTSSSAGGGVIVMRAARAARIGARAGRLSRVAKIVRFLSGTEDEESRNVRMAKVISNKLSDVLSIRVAFVVICVAVVLPSLSIFEYPEMEESLTAWSKFLSEDVASYAQGGQSAAEGEQMEELLRGLTDFYADSNYGPFMICYRLSKGDPSSEELLDCGKDSSTVKLVVKGNFSPPARREFTMATSLDQMDLFFDLSAPKRLEALMGISLITFIILVMVAFSTILTENISTVALLPLERMLDVVRHRCAQIFKYTNALQEEASSDEDEEEEDEDEDEPEEKEEETDNEFALLEKAVAKLGAIAALSAQDPAQKMWTENDIMVQNWTQSGERQPLGAAALPPEGNVSERGSVARYHRQSSMMELGRRMSMLLEDSNAIETVNQDVSQEIMDQARTPDLDAFSLNGAQLKALSVRILREHESTKEFVRRFVKPVVLVQFVNVMEATYVASNPFHNFVHAVDVLCWLWMQMVQTKAKRFLVDSEQFALLVAAIGHDLGHLGVNNNFLVAPGGLGHRPAGPGPDRAVGVGDAGGSSGPRVASRFGSIALGVPGGVQLFGGERHFQSHFLAGATQVLFRRPAAVLRTAHELAVIYNDRSPLENMHCWKLFQILGTSDTNLLGSVDKETYKHIRKNIIEAILHTDITKHNEMVKDLSLFYQMNKETLNIEELSAEAEDVLKNNRPLMMNSFLHSADVNNPSRPWEVAEKLAHLCMDEFFSQGDKEKELGIPVGMLNDREMVNRAHSQIGFIEFMIAPWVEALVPMFPDLEFMSDYTAENIQKWAAIWEREVKPPKEQVEKVQLRVQKVVANLIPQKSSKM</sequence>
<dbReference type="InterPro" id="IPR003607">
    <property type="entry name" value="HD/PDEase_dom"/>
</dbReference>
<feature type="domain" description="PDEase" evidence="6">
    <location>
        <begin position="574"/>
        <end position="982"/>
    </location>
</feature>
<evidence type="ECO:0000256" key="5">
    <source>
        <dbReference type="SAM" id="Phobius"/>
    </source>
</evidence>
<feature type="region of interest" description="Disordered" evidence="4">
    <location>
        <begin position="457"/>
        <end position="485"/>
    </location>
</feature>
<dbReference type="PANTHER" id="PTHR11347">
    <property type="entry name" value="CYCLIC NUCLEOTIDE PHOSPHODIESTERASE"/>
    <property type="match status" value="1"/>
</dbReference>
<comment type="cofactor">
    <cofactor evidence="3">
        <name>a divalent metal cation</name>
        <dbReference type="ChEBI" id="CHEBI:60240"/>
    </cofactor>
    <text evidence="3">Binds 2 divalent metal cations per subunit. Site 1 may preferentially bind zinc ions, while site 2 has a preference for magnesium and/or manganese ions.</text>
</comment>
<keyword evidence="2 3" id="KW-0378">Hydrolase</keyword>
<keyword evidence="5" id="KW-0812">Transmembrane</keyword>
<evidence type="ECO:0000313" key="7">
    <source>
        <dbReference type="EMBL" id="CAK9118447.1"/>
    </source>
</evidence>
<dbReference type="PROSITE" id="PS51845">
    <property type="entry name" value="PDEASE_I_2"/>
    <property type="match status" value="1"/>
</dbReference>
<keyword evidence="5" id="KW-0472">Membrane</keyword>
<evidence type="ECO:0000259" key="6">
    <source>
        <dbReference type="PROSITE" id="PS51845"/>
    </source>
</evidence>
<dbReference type="InterPro" id="IPR002073">
    <property type="entry name" value="PDEase_catalytic_dom"/>
</dbReference>
<evidence type="ECO:0000256" key="2">
    <source>
        <dbReference type="ARBA" id="ARBA00022801"/>
    </source>
</evidence>
<feature type="transmembrane region" description="Helical" evidence="5">
    <location>
        <begin position="168"/>
        <end position="188"/>
    </location>
</feature>
<evidence type="ECO:0000313" key="8">
    <source>
        <dbReference type="Proteomes" id="UP001642484"/>
    </source>
</evidence>
<dbReference type="EMBL" id="CAXAMN010029027">
    <property type="protein sequence ID" value="CAK9118447.1"/>
    <property type="molecule type" value="Genomic_DNA"/>
</dbReference>
<dbReference type="Gene3D" id="1.10.1300.10">
    <property type="entry name" value="3'5'-cyclic nucleotide phosphodiesterase, catalytic domain"/>
    <property type="match status" value="1"/>
</dbReference>
<evidence type="ECO:0000256" key="4">
    <source>
        <dbReference type="SAM" id="MobiDB-lite"/>
    </source>
</evidence>
<keyword evidence="8" id="KW-1185">Reference proteome</keyword>
<keyword evidence="5" id="KW-1133">Transmembrane helix</keyword>
<name>A0ABP0T167_9DINO</name>
<dbReference type="PROSITE" id="PS00126">
    <property type="entry name" value="PDEASE_I_1"/>
    <property type="match status" value="1"/>
</dbReference>
<feature type="compositionally biased region" description="Acidic residues" evidence="4">
    <location>
        <begin position="460"/>
        <end position="485"/>
    </location>
</feature>
<comment type="caution">
    <text evidence="7">The sequence shown here is derived from an EMBL/GenBank/DDBJ whole genome shotgun (WGS) entry which is preliminary data.</text>
</comment>
<feature type="transmembrane region" description="Helical" evidence="5">
    <location>
        <begin position="261"/>
        <end position="282"/>
    </location>
</feature>
<feature type="transmembrane region" description="Helical" evidence="5">
    <location>
        <begin position="402"/>
        <end position="423"/>
    </location>
</feature>
<dbReference type="InterPro" id="IPR023088">
    <property type="entry name" value="PDEase"/>
</dbReference>
<dbReference type="InterPro" id="IPR036971">
    <property type="entry name" value="PDEase_catalytic_dom_sf"/>
</dbReference>
<dbReference type="Pfam" id="PF00233">
    <property type="entry name" value="PDEase_I"/>
    <property type="match status" value="2"/>
</dbReference>